<dbReference type="Proteomes" id="UP000462152">
    <property type="component" value="Unassembled WGS sequence"/>
</dbReference>
<evidence type="ECO:0000313" key="2">
    <source>
        <dbReference type="EMBL" id="MUN55966.1"/>
    </source>
</evidence>
<sequence>MVPKPAAPPAAPRSLDEAKKFGSVGADGHVYVTVRGEDIPVGAFPEASDDDALTYFARKFSETETQIALLENRVSQGADAASVTRSVRSLREQVEARGMVGDIENLEKRLDALDAAATRLTEEQKHEAEEAKQRAHQEREAIVKAAEDVADQDPSDTHWKNSSARMNDLFDAWKVAQKEHRLPKSVEDALWKRFRTARSTFDKHRRSYFSQLDQNNAKAKKAKEALIAEAESLSGSTDWSETSAKYRDLMDRWKQAPRASRKEDDALWARFRAAQDVFFNARAAANAETDREFAENLKVKEALLERARAILPVKDPGAAKAQLAPILDEWDAAGMVPRNDLRRIENELKKVQDAISEAEQAEWERTNPETQARADSMVSQLRDAISELEADLRKAESAGDATAAAKAREALDARRAWLDQLDAGA</sequence>
<feature type="coiled-coil region" evidence="1">
    <location>
        <begin position="341"/>
        <end position="398"/>
    </location>
</feature>
<proteinExistence type="predicted"/>
<organism evidence="2 3">
    <name type="scientific">Rothia koreensis</name>
    <dbReference type="NCBI Taxonomy" id="592378"/>
    <lineage>
        <taxon>Bacteria</taxon>
        <taxon>Bacillati</taxon>
        <taxon>Actinomycetota</taxon>
        <taxon>Actinomycetes</taxon>
        <taxon>Micrococcales</taxon>
        <taxon>Micrococcaceae</taxon>
        <taxon>Rothia</taxon>
    </lineage>
</organism>
<protein>
    <submittedName>
        <fullName evidence="2">DUF349 domain-containing protein</fullName>
    </submittedName>
</protein>
<feature type="coiled-coil region" evidence="1">
    <location>
        <begin position="96"/>
        <end position="148"/>
    </location>
</feature>
<gene>
    <name evidence="2" type="ORF">GMA10_12230</name>
</gene>
<dbReference type="Pfam" id="PF03993">
    <property type="entry name" value="DUF349"/>
    <property type="match status" value="3"/>
</dbReference>
<keyword evidence="1" id="KW-0175">Coiled coil</keyword>
<evidence type="ECO:0000256" key="1">
    <source>
        <dbReference type="SAM" id="Coils"/>
    </source>
</evidence>
<comment type="caution">
    <text evidence="2">The sequence shown here is derived from an EMBL/GenBank/DDBJ whole genome shotgun (WGS) entry which is preliminary data.</text>
</comment>
<dbReference type="InterPro" id="IPR007139">
    <property type="entry name" value="DUF349"/>
</dbReference>
<dbReference type="AlphaFoldDB" id="A0A7M3SW01"/>
<accession>A0A7M3SW01</accession>
<dbReference type="EMBL" id="WOGT01000011">
    <property type="protein sequence ID" value="MUN55966.1"/>
    <property type="molecule type" value="Genomic_DNA"/>
</dbReference>
<evidence type="ECO:0000313" key="3">
    <source>
        <dbReference type="Proteomes" id="UP000462152"/>
    </source>
</evidence>
<dbReference type="OrthoDB" id="5422202at2"/>
<name>A0A7M3SW01_9MICC</name>
<keyword evidence="3" id="KW-1185">Reference proteome</keyword>
<reference evidence="2 3" key="1">
    <citation type="submission" date="2019-12" db="EMBL/GenBank/DDBJ databases">
        <authorList>
            <person name="Li J."/>
            <person name="Shi Y."/>
            <person name="Xu G."/>
            <person name="Xiao D."/>
            <person name="Ran X."/>
        </authorList>
    </citation>
    <scope>NUCLEOTIDE SEQUENCE [LARGE SCALE GENOMIC DNA]</scope>
    <source>
        <strain evidence="2 3">JCM 15915</strain>
    </source>
</reference>